<keyword evidence="4" id="KW-1185">Reference proteome</keyword>
<dbReference type="SUPFAM" id="SSF82708">
    <property type="entry name" value="R3H domain"/>
    <property type="match status" value="1"/>
</dbReference>
<dbReference type="GO" id="GO:0003676">
    <property type="term" value="F:nucleic acid binding"/>
    <property type="evidence" value="ECO:0007669"/>
    <property type="project" value="InterPro"/>
</dbReference>
<dbReference type="EMBL" id="BNCO01000003">
    <property type="protein sequence ID" value="GIL45593.1"/>
    <property type="molecule type" value="Genomic_DNA"/>
</dbReference>
<dbReference type="Proteomes" id="UP000747399">
    <property type="component" value="Unassembled WGS sequence"/>
</dbReference>
<comment type="caution">
    <text evidence="3">The sequence shown here is derived from an EMBL/GenBank/DDBJ whole genome shotgun (WGS) entry which is preliminary data.</text>
</comment>
<evidence type="ECO:0000313" key="4">
    <source>
        <dbReference type="Proteomes" id="UP000747399"/>
    </source>
</evidence>
<sequence length="267" mass="28328">MAPKHGSQAQPTAAAGDKLVSFPPCLSARQRAFLHEVAQSAGLHHASEGSGEGRFIVVGSLKTGAQKVTVAPPAAGLFSDSDLCEVLRKHLGLDTTGHLSCPPAPSGRSGGNVGAGVHNQDEPATVEAFVELTRRLIDMERAAEIEQANVETSLCSPEAAQATVLVELLLICRRTSSVLTMLWPYGQAAGLWTALLSFRVLSTASAKLLLSLLWMRLQRMVLTNHCGWTNSQMKSHISDCLGPSRFCYGCGAAQQQPPTAGCCLEVR</sequence>
<proteinExistence type="predicted"/>
<protein>
    <recommendedName>
        <fullName evidence="2">R3H domain-containing protein</fullName>
    </recommendedName>
</protein>
<accession>A0A8J4AQY8</accession>
<dbReference type="Gene3D" id="3.30.1370.50">
    <property type="entry name" value="R3H-like domain"/>
    <property type="match status" value="1"/>
</dbReference>
<name>A0A8J4AQY8_9CHLO</name>
<gene>
    <name evidence="3" type="ORF">Vafri_2803</name>
</gene>
<reference evidence="3" key="1">
    <citation type="journal article" date="2021" name="Proc. Natl. Acad. Sci. U.S.A.">
        <title>Three genomes in the algal genus Volvox reveal the fate of a haploid sex-determining region after a transition to homothallism.</title>
        <authorList>
            <person name="Yamamoto K."/>
            <person name="Hamaji T."/>
            <person name="Kawai-Toyooka H."/>
            <person name="Matsuzaki R."/>
            <person name="Takahashi F."/>
            <person name="Nishimura Y."/>
            <person name="Kawachi M."/>
            <person name="Noguchi H."/>
            <person name="Minakuchi Y."/>
            <person name="Umen J.G."/>
            <person name="Toyoda A."/>
            <person name="Nozaki H."/>
        </authorList>
    </citation>
    <scope>NUCLEOTIDE SEQUENCE</scope>
    <source>
        <strain evidence="3">NIES-3780</strain>
    </source>
</reference>
<dbReference type="InterPro" id="IPR001374">
    <property type="entry name" value="R3H_dom"/>
</dbReference>
<evidence type="ECO:0000256" key="1">
    <source>
        <dbReference type="SAM" id="MobiDB-lite"/>
    </source>
</evidence>
<evidence type="ECO:0000259" key="2">
    <source>
        <dbReference type="Pfam" id="PF01424"/>
    </source>
</evidence>
<feature type="domain" description="R3H" evidence="2">
    <location>
        <begin position="18"/>
        <end position="58"/>
    </location>
</feature>
<dbReference type="AlphaFoldDB" id="A0A8J4AQY8"/>
<organism evidence="3 4">
    <name type="scientific">Volvox africanus</name>
    <dbReference type="NCBI Taxonomy" id="51714"/>
    <lineage>
        <taxon>Eukaryota</taxon>
        <taxon>Viridiplantae</taxon>
        <taxon>Chlorophyta</taxon>
        <taxon>core chlorophytes</taxon>
        <taxon>Chlorophyceae</taxon>
        <taxon>CS clade</taxon>
        <taxon>Chlamydomonadales</taxon>
        <taxon>Volvocaceae</taxon>
        <taxon>Volvox</taxon>
    </lineage>
</organism>
<feature type="region of interest" description="Disordered" evidence="1">
    <location>
        <begin position="98"/>
        <end position="119"/>
    </location>
</feature>
<dbReference type="CDD" id="cd02325">
    <property type="entry name" value="R3H"/>
    <property type="match status" value="1"/>
</dbReference>
<dbReference type="Pfam" id="PF01424">
    <property type="entry name" value="R3H"/>
    <property type="match status" value="1"/>
</dbReference>
<evidence type="ECO:0000313" key="3">
    <source>
        <dbReference type="EMBL" id="GIL45593.1"/>
    </source>
</evidence>
<dbReference type="InterPro" id="IPR036867">
    <property type="entry name" value="R3H_dom_sf"/>
</dbReference>